<evidence type="ECO:0000313" key="2">
    <source>
        <dbReference type="EMBL" id="QBQ72234.1"/>
    </source>
</evidence>
<keyword evidence="1" id="KW-0812">Transmembrane</keyword>
<dbReference type="Proteomes" id="UP000307326">
    <property type="component" value="Segment"/>
</dbReference>
<dbReference type="EMBL" id="MK618715">
    <property type="protein sequence ID" value="QBQ72234.1"/>
    <property type="molecule type" value="Genomic_DNA"/>
</dbReference>
<proteinExistence type="predicted"/>
<feature type="transmembrane region" description="Helical" evidence="1">
    <location>
        <begin position="12"/>
        <end position="31"/>
    </location>
</feature>
<gene>
    <name evidence="2" type="ORF">CPT_Parlo_085</name>
</gene>
<evidence type="ECO:0000256" key="1">
    <source>
        <dbReference type="SAM" id="Phobius"/>
    </source>
</evidence>
<sequence>MTDNSNRRRGQWWGVIALFAVAGGLGGFSLGQITTRDRAASEVDSIKAAYNESRAANHAADNARTQALEMCLRLAPKAAISADSAAKAAQAAAEAAAKAAKNDPLAVPK</sequence>
<organism evidence="2 3">
    <name type="scientific">Serratia phage Parlo</name>
    <dbReference type="NCBI Taxonomy" id="2557554"/>
    <lineage>
        <taxon>Viruses</taxon>
        <taxon>Duplodnaviria</taxon>
        <taxon>Heunggongvirae</taxon>
        <taxon>Uroviricota</taxon>
        <taxon>Caudoviricetes</taxon>
        <taxon>Parlovirus</taxon>
        <taxon>Parlovirus parlo</taxon>
    </lineage>
</organism>
<reference evidence="3" key="1">
    <citation type="submission" date="2019-03" db="EMBL/GenBank/DDBJ databases">
        <authorList>
            <person name="Bockoven R."/>
            <person name="Gutierrez J."/>
            <person name="Newkirk H."/>
            <person name="Liu M."/>
            <person name="Ramsey J."/>
            <person name="Cahill J."/>
        </authorList>
    </citation>
    <scope>NUCLEOTIDE SEQUENCE [LARGE SCALE GENOMIC DNA]</scope>
</reference>
<protein>
    <submittedName>
        <fullName evidence="2">Uncharacterized protein</fullName>
    </submittedName>
</protein>
<keyword evidence="1" id="KW-1133">Transmembrane helix</keyword>
<keyword evidence="3" id="KW-1185">Reference proteome</keyword>
<evidence type="ECO:0000313" key="3">
    <source>
        <dbReference type="Proteomes" id="UP000307326"/>
    </source>
</evidence>
<accession>A0A482MHX7</accession>
<keyword evidence="1" id="KW-0472">Membrane</keyword>
<name>A0A482MHX7_9CAUD</name>